<comment type="caution">
    <text evidence="3">The sequence shown here is derived from an EMBL/GenBank/DDBJ whole genome shotgun (WGS) entry which is preliminary data.</text>
</comment>
<name>A0ABP9JJV8_9ACTN</name>
<dbReference type="CDD" id="cd02440">
    <property type="entry name" value="AdoMet_MTases"/>
    <property type="match status" value="1"/>
</dbReference>
<reference evidence="4" key="1">
    <citation type="journal article" date="2019" name="Int. J. Syst. Evol. Microbiol.">
        <title>The Global Catalogue of Microorganisms (GCM) 10K type strain sequencing project: providing services to taxonomists for standard genome sequencing and annotation.</title>
        <authorList>
            <consortium name="The Broad Institute Genomics Platform"/>
            <consortium name="The Broad Institute Genome Sequencing Center for Infectious Disease"/>
            <person name="Wu L."/>
            <person name="Ma J."/>
        </authorList>
    </citation>
    <scope>NUCLEOTIDE SEQUENCE [LARGE SCALE GENOMIC DNA]</scope>
    <source>
        <strain evidence="4">JCM 18409</strain>
    </source>
</reference>
<evidence type="ECO:0000313" key="3">
    <source>
        <dbReference type="EMBL" id="GAA5032519.1"/>
    </source>
</evidence>
<feature type="domain" description="Methyltransferase type 11" evidence="2">
    <location>
        <begin position="59"/>
        <end position="137"/>
    </location>
</feature>
<dbReference type="InterPro" id="IPR029063">
    <property type="entry name" value="SAM-dependent_MTases_sf"/>
</dbReference>
<dbReference type="Pfam" id="PF08241">
    <property type="entry name" value="Methyltransf_11"/>
    <property type="match status" value="1"/>
</dbReference>
<proteinExistence type="predicted"/>
<dbReference type="EMBL" id="BAABKB010000039">
    <property type="protein sequence ID" value="GAA5032519.1"/>
    <property type="molecule type" value="Genomic_DNA"/>
</dbReference>
<organism evidence="3 4">
    <name type="scientific">Streptomyces siamensis</name>
    <dbReference type="NCBI Taxonomy" id="1274986"/>
    <lineage>
        <taxon>Bacteria</taxon>
        <taxon>Bacillati</taxon>
        <taxon>Actinomycetota</taxon>
        <taxon>Actinomycetes</taxon>
        <taxon>Kitasatosporales</taxon>
        <taxon>Streptomycetaceae</taxon>
        <taxon>Streptomyces</taxon>
    </lineage>
</organism>
<gene>
    <name evidence="3" type="ORF">GCM10023335_75140</name>
</gene>
<feature type="region of interest" description="Disordered" evidence="1">
    <location>
        <begin position="152"/>
        <end position="178"/>
    </location>
</feature>
<dbReference type="SUPFAM" id="SSF53335">
    <property type="entry name" value="S-adenosyl-L-methionine-dependent methyltransferases"/>
    <property type="match status" value="1"/>
</dbReference>
<dbReference type="RefSeq" id="WP_345657294.1">
    <property type="nucleotide sequence ID" value="NZ_BAABKB010000039.1"/>
</dbReference>
<accession>A0ABP9JJV8</accession>
<evidence type="ECO:0000256" key="1">
    <source>
        <dbReference type="SAM" id="MobiDB-lite"/>
    </source>
</evidence>
<sequence length="193" mass="20639">MSVVGTTTGATTETDDTSPVPVAHWEELFAEGRGFRRADARELTLLAGHVRPVSRQRALDVGCGLGGYAAGLAGLGYRTVAVDWAQSSVAAVRDRYSGLEPGLTAHCVDFEDDEAVQRTLAPGSFDLITMRLVLAFIRIPLWIPGLQAGEETDSCGAGQGKPSRRQGDSAFEAADQHPPLTTELIDCVAWRSR</sequence>
<evidence type="ECO:0000259" key="2">
    <source>
        <dbReference type="Pfam" id="PF08241"/>
    </source>
</evidence>
<keyword evidence="4" id="KW-1185">Reference proteome</keyword>
<dbReference type="Proteomes" id="UP001501759">
    <property type="component" value="Unassembled WGS sequence"/>
</dbReference>
<dbReference type="InterPro" id="IPR013216">
    <property type="entry name" value="Methyltransf_11"/>
</dbReference>
<dbReference type="Gene3D" id="3.40.50.150">
    <property type="entry name" value="Vaccinia Virus protein VP39"/>
    <property type="match status" value="1"/>
</dbReference>
<feature type="compositionally biased region" description="Low complexity" evidence="1">
    <location>
        <begin position="1"/>
        <end position="12"/>
    </location>
</feature>
<evidence type="ECO:0000313" key="4">
    <source>
        <dbReference type="Proteomes" id="UP001501759"/>
    </source>
</evidence>
<protein>
    <recommendedName>
        <fullName evidence="2">Methyltransferase type 11 domain-containing protein</fullName>
    </recommendedName>
</protein>
<feature type="region of interest" description="Disordered" evidence="1">
    <location>
        <begin position="1"/>
        <end position="20"/>
    </location>
</feature>